<dbReference type="OrthoDB" id="10012517at2"/>
<evidence type="ECO:0000313" key="1">
    <source>
        <dbReference type="EMBL" id="AWY43929.1"/>
    </source>
</evidence>
<dbReference type="Proteomes" id="UP000250299">
    <property type="component" value="Chromosome"/>
</dbReference>
<reference evidence="1 2" key="1">
    <citation type="submission" date="2018-05" db="EMBL/GenBank/DDBJ databases">
        <title>Whole genome sequence of Pseudomonas putida JBC17.</title>
        <authorList>
            <person name="Lee Y.H."/>
            <person name="David K."/>
        </authorList>
    </citation>
    <scope>NUCLEOTIDE SEQUENCE [LARGE SCALE GENOMIC DNA]</scope>
    <source>
        <strain evidence="1 2">JBC17</strain>
    </source>
</reference>
<dbReference type="AlphaFoldDB" id="A0A2Z4RSC0"/>
<dbReference type="EMBL" id="CP029693">
    <property type="protein sequence ID" value="AWY43929.1"/>
    <property type="molecule type" value="Genomic_DNA"/>
</dbReference>
<organism evidence="1 2">
    <name type="scientific">Pseudomonas putida</name>
    <name type="common">Arthrobacter siderocapsulatus</name>
    <dbReference type="NCBI Taxonomy" id="303"/>
    <lineage>
        <taxon>Bacteria</taxon>
        <taxon>Pseudomonadati</taxon>
        <taxon>Pseudomonadota</taxon>
        <taxon>Gammaproteobacteria</taxon>
        <taxon>Pseudomonadales</taxon>
        <taxon>Pseudomonadaceae</taxon>
        <taxon>Pseudomonas</taxon>
    </lineage>
</organism>
<name>A0A2Z4RSC0_PSEPU</name>
<accession>A0A2Z4RSC0</accession>
<evidence type="ECO:0000313" key="2">
    <source>
        <dbReference type="Proteomes" id="UP000250299"/>
    </source>
</evidence>
<protein>
    <submittedName>
        <fullName evidence="1">Uncharacterized protein</fullName>
    </submittedName>
</protein>
<gene>
    <name evidence="1" type="ORF">DKY63_30070</name>
</gene>
<proteinExistence type="predicted"/>
<sequence length="88" mass="9466">MAECQTTSMLKICRHREQARSYRVRGRSVRALVVPRFATNMNAAIVTDFTGAMHTVVVTGAMHAFVITCTVNPVIIPRFGMGAAAAGA</sequence>